<dbReference type="EMBL" id="VYZJ01011178">
    <property type="protein sequence ID" value="NWR26466.1"/>
    <property type="molecule type" value="Genomic_DNA"/>
</dbReference>
<dbReference type="Pfam" id="PF03762">
    <property type="entry name" value="VOMI"/>
    <property type="match status" value="1"/>
</dbReference>
<dbReference type="InterPro" id="IPR005515">
    <property type="entry name" value="VOMI"/>
</dbReference>
<dbReference type="Gene3D" id="2.100.10.20">
    <property type="entry name" value="Vitelline membrane outer layer protein I (VOMI)"/>
    <property type="match status" value="1"/>
</dbReference>
<reference evidence="1 2" key="1">
    <citation type="submission" date="2019-09" db="EMBL/GenBank/DDBJ databases">
        <title>Bird 10,000 Genomes (B10K) Project - Family phase.</title>
        <authorList>
            <person name="Zhang G."/>
        </authorList>
    </citation>
    <scope>NUCLEOTIDE SEQUENCE [LARGE SCALE GENOMIC DNA]</scope>
    <source>
        <strain evidence="1">B10K-DU-015-11</strain>
        <tissue evidence="1">Mixed tissue sample</tissue>
    </source>
</reference>
<feature type="non-terminal residue" evidence="1">
    <location>
        <position position="56"/>
    </location>
</feature>
<name>A0A7K4VVB3_9EMBE</name>
<dbReference type="Proteomes" id="UP000580681">
    <property type="component" value="Unassembled WGS sequence"/>
</dbReference>
<comment type="caution">
    <text evidence="1">The sequence shown here is derived from an EMBL/GenBank/DDBJ whole genome shotgun (WGS) entry which is preliminary data.</text>
</comment>
<evidence type="ECO:0000313" key="2">
    <source>
        <dbReference type="Proteomes" id="UP000580681"/>
    </source>
</evidence>
<organism evidence="1 2">
    <name type="scientific">Emberiza fucata</name>
    <dbReference type="NCBI Taxonomy" id="337179"/>
    <lineage>
        <taxon>Eukaryota</taxon>
        <taxon>Metazoa</taxon>
        <taxon>Chordata</taxon>
        <taxon>Craniata</taxon>
        <taxon>Vertebrata</taxon>
        <taxon>Euteleostomi</taxon>
        <taxon>Archelosauria</taxon>
        <taxon>Archosauria</taxon>
        <taxon>Dinosauria</taxon>
        <taxon>Saurischia</taxon>
        <taxon>Theropoda</taxon>
        <taxon>Coelurosauria</taxon>
        <taxon>Aves</taxon>
        <taxon>Neognathae</taxon>
        <taxon>Neoaves</taxon>
        <taxon>Telluraves</taxon>
        <taxon>Australaves</taxon>
        <taxon>Passeriformes</taxon>
        <taxon>Passeroidea</taxon>
        <taxon>Fringillidae</taxon>
        <taxon>Emberizinae</taxon>
        <taxon>Emberizini</taxon>
        <taxon>Emberiza</taxon>
    </lineage>
</organism>
<proteinExistence type="predicted"/>
<gene>
    <name evidence="1" type="primary">Vmo1_2</name>
    <name evidence="1" type="ORF">EMBFUC_R14684</name>
</gene>
<dbReference type="InterPro" id="IPR036706">
    <property type="entry name" value="VOMI_sf"/>
</dbReference>
<dbReference type="PANTHER" id="PTHR18841">
    <property type="entry name" value="VITELLINE MEMBRANE OUTER LAYER PROTEIN I-RELATED"/>
    <property type="match status" value="1"/>
</dbReference>
<dbReference type="AlphaFoldDB" id="A0A7K4VVB3"/>
<dbReference type="GO" id="GO:0005615">
    <property type="term" value="C:extracellular space"/>
    <property type="evidence" value="ECO:0007669"/>
    <property type="project" value="TreeGrafter"/>
</dbReference>
<dbReference type="SUPFAM" id="SSF51092">
    <property type="entry name" value="Vitelline membrane outer protein-I (VMO-I)"/>
    <property type="match status" value="1"/>
</dbReference>
<feature type="non-terminal residue" evidence="1">
    <location>
        <position position="1"/>
    </location>
</feature>
<evidence type="ECO:0000313" key="1">
    <source>
        <dbReference type="EMBL" id="NWR26466.1"/>
    </source>
</evidence>
<accession>A0A7K4VVB3</accession>
<dbReference type="PANTHER" id="PTHR18841:SF0">
    <property type="entry name" value="VITELLINE MEMBRANE OUTER LAYER 1 HOMOLOG A-RELATED"/>
    <property type="match status" value="1"/>
</dbReference>
<keyword evidence="2" id="KW-1185">Reference proteome</keyword>
<sequence length="56" mass="6244">GDNIRRRGSELAWGAWGDWSRRCDAPCGVCGVRTRVDPYHASDISGLNDVKLYCCE</sequence>
<protein>
    <submittedName>
        <fullName evidence="1">VMO1 protein</fullName>
    </submittedName>
</protein>